<dbReference type="Proteomes" id="UP001286313">
    <property type="component" value="Unassembled WGS sequence"/>
</dbReference>
<gene>
    <name evidence="1" type="ORF">Pcinc_039320</name>
</gene>
<evidence type="ECO:0000313" key="2">
    <source>
        <dbReference type="Proteomes" id="UP001286313"/>
    </source>
</evidence>
<evidence type="ECO:0000313" key="1">
    <source>
        <dbReference type="EMBL" id="KAK3854189.1"/>
    </source>
</evidence>
<accession>A0AAE1EJC8</accession>
<name>A0AAE1EJC8_PETCI</name>
<protein>
    <submittedName>
        <fullName evidence="1">Uncharacterized protein</fullName>
    </submittedName>
</protein>
<proteinExistence type="predicted"/>
<reference evidence="1" key="1">
    <citation type="submission" date="2023-10" db="EMBL/GenBank/DDBJ databases">
        <title>Genome assemblies of two species of porcelain crab, Petrolisthes cinctipes and Petrolisthes manimaculis (Anomura: Porcellanidae).</title>
        <authorList>
            <person name="Angst P."/>
        </authorList>
    </citation>
    <scope>NUCLEOTIDE SEQUENCE</scope>
    <source>
        <strain evidence="1">PB745_01</strain>
        <tissue evidence="1">Gill</tissue>
    </source>
</reference>
<dbReference type="EMBL" id="JAWQEG010006671">
    <property type="protein sequence ID" value="KAK3854189.1"/>
    <property type="molecule type" value="Genomic_DNA"/>
</dbReference>
<keyword evidence="2" id="KW-1185">Reference proteome</keyword>
<organism evidence="1 2">
    <name type="scientific">Petrolisthes cinctipes</name>
    <name type="common">Flat porcelain crab</name>
    <dbReference type="NCBI Taxonomy" id="88211"/>
    <lineage>
        <taxon>Eukaryota</taxon>
        <taxon>Metazoa</taxon>
        <taxon>Ecdysozoa</taxon>
        <taxon>Arthropoda</taxon>
        <taxon>Crustacea</taxon>
        <taxon>Multicrustacea</taxon>
        <taxon>Malacostraca</taxon>
        <taxon>Eumalacostraca</taxon>
        <taxon>Eucarida</taxon>
        <taxon>Decapoda</taxon>
        <taxon>Pleocyemata</taxon>
        <taxon>Anomura</taxon>
        <taxon>Galatheoidea</taxon>
        <taxon>Porcellanidae</taxon>
        <taxon>Petrolisthes</taxon>
    </lineage>
</organism>
<comment type="caution">
    <text evidence="1">The sequence shown here is derived from an EMBL/GenBank/DDBJ whole genome shotgun (WGS) entry which is preliminary data.</text>
</comment>
<sequence length="158" mass="17378">MCHITQPKDAGAIEGSWKISRNLTRAYYLVQFLGIMNYYELTTVYYCEVSPSGETFREAAVIGMLEQSILSLQQSSLALSVSFGNSTTFLQPPAVFSAPAGWLPVAAPRGWVEDTLMIAQILRFRLQHPVKMRAAGMARIDGAQYPVGEGTGKEPSQE</sequence>
<dbReference type="AlphaFoldDB" id="A0AAE1EJC8"/>